<dbReference type="EMBL" id="CP002431">
    <property type="protein sequence ID" value="ADU61031.1"/>
    <property type="molecule type" value="Genomic_DNA"/>
</dbReference>
<dbReference type="Proteomes" id="UP000002191">
    <property type="component" value="Chromosome"/>
</dbReference>
<organism evidence="1 2">
    <name type="scientific">Pseudodesulfovibrio aespoeensis (strain ATCC 700646 / DSM 10631 / Aspo-2)</name>
    <name type="common">Desulfovibrio aespoeensis</name>
    <dbReference type="NCBI Taxonomy" id="643562"/>
    <lineage>
        <taxon>Bacteria</taxon>
        <taxon>Pseudomonadati</taxon>
        <taxon>Thermodesulfobacteriota</taxon>
        <taxon>Desulfovibrionia</taxon>
        <taxon>Desulfovibrionales</taxon>
        <taxon>Desulfovibrionaceae</taxon>
    </lineage>
</organism>
<reference evidence="1 2" key="2">
    <citation type="journal article" date="2014" name="Genome Announc.">
        <title>Complete Genome Sequence of the Subsurface, Mesophilic Sulfate-Reducing Bacterium Desulfovibrio aespoeensis Aspo-2.</title>
        <authorList>
            <person name="Pedersen K."/>
            <person name="Bengtsson A."/>
            <person name="Edlund J."/>
            <person name="Rabe L."/>
            <person name="Hazen T."/>
            <person name="Chakraborty R."/>
            <person name="Goodwin L."/>
            <person name="Shapiro N."/>
        </authorList>
    </citation>
    <scope>NUCLEOTIDE SEQUENCE [LARGE SCALE GENOMIC DNA]</scope>
    <source>
        <strain evidence="2">ATCC 700646 / DSM 10631 / Aspo-2</strain>
    </source>
</reference>
<evidence type="ECO:0000313" key="2">
    <source>
        <dbReference type="Proteomes" id="UP000002191"/>
    </source>
</evidence>
<name>E6VTT9_PSEA9</name>
<gene>
    <name evidence="1" type="ordered locus">Daes_0002</name>
</gene>
<accession>E6VTT9</accession>
<dbReference type="HOGENOM" id="CLU_1822236_0_0_7"/>
<dbReference type="STRING" id="643562.Daes_0002"/>
<sequence>MSDHINELFDKDGNLIGALLSAQAWTQVRHSVLVALGIPDQAKPVERPEPLTDWETLKQYWDFAYPVDTDVHCELCGNTTDDWQADDPRKFRLTAANLAGLVSFQCAGCRAKVVKKHFKDRIKTECTPFTEAKDRSKEGHY</sequence>
<dbReference type="AlphaFoldDB" id="E6VTT9"/>
<dbReference type="OrthoDB" id="5471202at2"/>
<dbReference type="eggNOG" id="ENOG503404B">
    <property type="taxonomic scope" value="Bacteria"/>
</dbReference>
<dbReference type="RefSeq" id="WP_013512968.1">
    <property type="nucleotide sequence ID" value="NC_014844.1"/>
</dbReference>
<protein>
    <submittedName>
        <fullName evidence="1">Uncharacterized protein</fullName>
    </submittedName>
</protein>
<reference evidence="2" key="1">
    <citation type="submission" date="2010-12" db="EMBL/GenBank/DDBJ databases">
        <title>Complete sequence of Desulfovibrio aespoeensis Aspo-2.</title>
        <authorList>
            <consortium name="US DOE Joint Genome Institute"/>
            <person name="Lucas S."/>
            <person name="Copeland A."/>
            <person name="Lapidus A."/>
            <person name="Cheng J.-F."/>
            <person name="Goodwin L."/>
            <person name="Pitluck S."/>
            <person name="Chertkov O."/>
            <person name="Misra M."/>
            <person name="Detter J.C."/>
            <person name="Han C."/>
            <person name="Tapia R."/>
            <person name="Land M."/>
            <person name="Hauser L."/>
            <person name="Kyrpides N."/>
            <person name="Ivanova N."/>
            <person name="Ovchinnikova G."/>
            <person name="Pedersen K."/>
            <person name="Jagevall S."/>
            <person name="Hazen T."/>
            <person name="Woyke T."/>
        </authorList>
    </citation>
    <scope>NUCLEOTIDE SEQUENCE [LARGE SCALE GENOMIC DNA]</scope>
    <source>
        <strain evidence="2">ATCC 700646 / DSM 10631 / Aspo-2</strain>
    </source>
</reference>
<dbReference type="KEGG" id="das:Daes_0002"/>
<proteinExistence type="predicted"/>
<evidence type="ECO:0000313" key="1">
    <source>
        <dbReference type="EMBL" id="ADU61031.1"/>
    </source>
</evidence>
<keyword evidence="2" id="KW-1185">Reference proteome</keyword>